<reference evidence="2" key="1">
    <citation type="submission" date="2011-01" db="EMBL/GenBank/DDBJ databases">
        <authorList>
            <person name="Muzny D."/>
            <person name="Qin X."/>
            <person name="Buhay C."/>
            <person name="Dugan-Rocha S."/>
            <person name="Ding Y."/>
            <person name="Chen G."/>
            <person name="Hawes A."/>
            <person name="Holder M."/>
            <person name="Jhangiani S."/>
            <person name="Johnson A."/>
            <person name="Khan Z."/>
            <person name="Li Z."/>
            <person name="Liu W."/>
            <person name="Liu X."/>
            <person name="Perez L."/>
            <person name="Shen H."/>
            <person name="Wang Q."/>
            <person name="Watt J."/>
            <person name="Xi L."/>
            <person name="Xin Y."/>
            <person name="Zhou J."/>
            <person name="Deng J."/>
            <person name="Jiang H."/>
            <person name="Liu Y."/>
            <person name="Qu J."/>
            <person name="Song X.-Z."/>
            <person name="Zhang L."/>
            <person name="Villasana D."/>
            <person name="Johnson A."/>
            <person name="Liu J."/>
            <person name="Liyanage D."/>
            <person name="Lorensuhewa L."/>
            <person name="Robinson T."/>
            <person name="Song A."/>
            <person name="Song B.-B."/>
            <person name="Dinh H."/>
            <person name="Thornton R."/>
            <person name="Coyle M."/>
            <person name="Francisco L."/>
            <person name="Jackson L."/>
            <person name="Javaid M."/>
            <person name="Korchina V."/>
            <person name="Kovar C."/>
            <person name="Mata R."/>
            <person name="Mathew T."/>
            <person name="Ngo R."/>
            <person name="Nguyen L."/>
            <person name="Nguyen N."/>
            <person name="Okwuonu G."/>
            <person name="Ongeri F."/>
            <person name="Pham C."/>
            <person name="Simmons D."/>
            <person name="Wilczek-Boney K."/>
            <person name="Hale W."/>
            <person name="Jakkamsetti A."/>
            <person name="Pham P."/>
            <person name="Ruth R."/>
            <person name="San Lucas F."/>
            <person name="Warren J."/>
            <person name="Zhang J."/>
            <person name="Zhao Z."/>
            <person name="Zhou C."/>
            <person name="Zhu D."/>
            <person name="Lee S."/>
            <person name="Bess C."/>
            <person name="Blankenburg K."/>
            <person name="Forbes L."/>
            <person name="Fu Q."/>
            <person name="Gubbala S."/>
            <person name="Hirani K."/>
            <person name="Jayaseelan J.C."/>
            <person name="Lara F."/>
            <person name="Munidasa M."/>
            <person name="Palculict T."/>
            <person name="Patil S."/>
            <person name="Pu L.-L."/>
            <person name="Saada N."/>
            <person name="Tang L."/>
            <person name="Weissenberger G."/>
            <person name="Zhu Y."/>
            <person name="Hemphill L."/>
            <person name="Shang Y."/>
            <person name="Youmans B."/>
            <person name="Ayvaz T."/>
            <person name="Ross M."/>
            <person name="Santibanez J."/>
            <person name="Aqrawi P."/>
            <person name="Gross S."/>
            <person name="Joshi V."/>
            <person name="Fowler G."/>
            <person name="Nazareth L."/>
            <person name="Reid J."/>
            <person name="Worley K."/>
            <person name="Petrosino J."/>
            <person name="Highlander S."/>
            <person name="Gibbs R."/>
        </authorList>
    </citation>
    <scope>NUCLEOTIDE SEQUENCE [LARGE SCALE GENOMIC DNA]</scope>
    <source>
        <strain evidence="2">ATCC 33707</strain>
    </source>
</reference>
<name>E9T0P3_RHOHA</name>
<comment type="caution">
    <text evidence="2">The sequence shown here is derived from an EMBL/GenBank/DDBJ whole genome shotgun (WGS) entry which is preliminary data.</text>
</comment>
<dbReference type="AlphaFoldDB" id="E9T0P3"/>
<accession>E9T0P3</accession>
<dbReference type="RefSeq" id="WP_005515315.1">
    <property type="nucleotide sequence ID" value="NZ_CM001149.1"/>
</dbReference>
<feature type="transmembrane region" description="Helical" evidence="1">
    <location>
        <begin position="12"/>
        <end position="30"/>
    </location>
</feature>
<evidence type="ECO:0000256" key="1">
    <source>
        <dbReference type="SAM" id="Phobius"/>
    </source>
</evidence>
<dbReference type="EMBL" id="ADNW02000010">
    <property type="protein sequence ID" value="EGD23994.1"/>
    <property type="molecule type" value="Genomic_DNA"/>
</dbReference>
<dbReference type="Proteomes" id="UP000004245">
    <property type="component" value="Unassembled WGS sequence"/>
</dbReference>
<evidence type="ECO:0000313" key="3">
    <source>
        <dbReference type="Proteomes" id="UP000004245"/>
    </source>
</evidence>
<sequence>MGTIGCINNTTYMAAALWAIIGLAAAGGLARRRICAVRAERDRVAAIAARADNQNSAYLGGDPSGVYGEFRP</sequence>
<keyword evidence="3" id="KW-1185">Reference proteome</keyword>
<protein>
    <submittedName>
        <fullName evidence="2">Uncharacterized protein</fullName>
    </submittedName>
</protein>
<keyword evidence="1" id="KW-0812">Transmembrane</keyword>
<keyword evidence="1" id="KW-0472">Membrane</keyword>
<gene>
    <name evidence="2" type="ORF">HMPREF0724_12202</name>
</gene>
<organism evidence="2 3">
    <name type="scientific">Prescottella equi ATCC 33707</name>
    <dbReference type="NCBI Taxonomy" id="525370"/>
    <lineage>
        <taxon>Bacteria</taxon>
        <taxon>Bacillati</taxon>
        <taxon>Actinomycetota</taxon>
        <taxon>Actinomycetes</taxon>
        <taxon>Mycobacteriales</taxon>
        <taxon>Nocardiaceae</taxon>
        <taxon>Prescottella</taxon>
    </lineage>
</organism>
<proteinExistence type="predicted"/>
<keyword evidence="1" id="KW-1133">Transmembrane helix</keyword>
<dbReference type="HOGENOM" id="CLU_2719680_0_0_11"/>
<evidence type="ECO:0000313" key="2">
    <source>
        <dbReference type="EMBL" id="EGD23994.1"/>
    </source>
</evidence>